<dbReference type="EMBL" id="GL883110">
    <property type="protein sequence ID" value="EGG05994.1"/>
    <property type="molecule type" value="Genomic_DNA"/>
</dbReference>
<protein>
    <recommendedName>
        <fullName evidence="1">Tet-like 2OG-Fe(II) oxygenase domain-containing protein</fullName>
    </recommendedName>
</protein>
<name>F4RNI7_MELLP</name>
<dbReference type="Proteomes" id="UP000001072">
    <property type="component" value="Unassembled WGS sequence"/>
</dbReference>
<dbReference type="HOGENOM" id="CLU_937141_0_0_1"/>
<dbReference type="VEuPathDB" id="FungiDB:MELLADRAFT_63665"/>
<sequence>MDHRRDHARRRREKIFKGVVTNSADLKVHYVRVNRFFGQRTSEVKDAINIANSELTIHLHEKICVIYDQNEQEVIGIIQFLPFREMSNKKFKELEEISKYLAEERRFCQEIMGNAFQRSGHMYALGWTAAFHKKYFYATYLPPLHIRDDPIACKELMARLPFREDIENFYISEFGSLSKHFLKIQQEQTRELKVPTLGQLTENKEDDKTGLGSNLTFTFESFSNVPHQDHDVSKTTFFLSVPVFNNGKLACHSEGFDVINGRLLFNDWGIAADLGSCDGAVTVIYFGNKDRHCTLPSQEPSGRFTGLSSSVQISKRLFERVTAYATPESQLGKGKSVASPENLVLEYSKDLVQCFSDFNIIV</sequence>
<dbReference type="AlphaFoldDB" id="F4RNI7"/>
<keyword evidence="3" id="KW-1185">Reference proteome</keyword>
<evidence type="ECO:0000259" key="1">
    <source>
        <dbReference type="Pfam" id="PF20515"/>
    </source>
</evidence>
<accession>F4RNI7</accession>
<dbReference type="InterPro" id="IPR046798">
    <property type="entry name" value="2OG-FeII_Oxy_6"/>
</dbReference>
<dbReference type="GeneID" id="18930131"/>
<dbReference type="InParanoid" id="F4RNI7"/>
<organism evidence="3">
    <name type="scientific">Melampsora larici-populina (strain 98AG31 / pathotype 3-4-7)</name>
    <name type="common">Poplar leaf rust fungus</name>
    <dbReference type="NCBI Taxonomy" id="747676"/>
    <lineage>
        <taxon>Eukaryota</taxon>
        <taxon>Fungi</taxon>
        <taxon>Dikarya</taxon>
        <taxon>Basidiomycota</taxon>
        <taxon>Pucciniomycotina</taxon>
        <taxon>Pucciniomycetes</taxon>
        <taxon>Pucciniales</taxon>
        <taxon>Melampsoraceae</taxon>
        <taxon>Melampsora</taxon>
    </lineage>
</organism>
<dbReference type="Pfam" id="PF20515">
    <property type="entry name" value="2OG-FeII_Oxy_6"/>
    <property type="match status" value="1"/>
</dbReference>
<feature type="domain" description="Tet-like 2OG-Fe(II) oxygenase" evidence="1">
    <location>
        <begin position="88"/>
        <end position="297"/>
    </location>
</feature>
<dbReference type="RefSeq" id="XP_007410645.1">
    <property type="nucleotide sequence ID" value="XM_007410583.1"/>
</dbReference>
<dbReference type="KEGG" id="mlr:MELLADRAFT_63665"/>
<dbReference type="OrthoDB" id="2505591at2759"/>
<evidence type="ECO:0000313" key="3">
    <source>
        <dbReference type="Proteomes" id="UP000001072"/>
    </source>
</evidence>
<proteinExistence type="predicted"/>
<gene>
    <name evidence="2" type="ORF">MELLADRAFT_63665</name>
</gene>
<evidence type="ECO:0000313" key="2">
    <source>
        <dbReference type="EMBL" id="EGG05994.1"/>
    </source>
</evidence>
<reference evidence="3" key="1">
    <citation type="journal article" date="2011" name="Proc. Natl. Acad. Sci. U.S.A.">
        <title>Obligate biotrophy features unraveled by the genomic analysis of rust fungi.</title>
        <authorList>
            <person name="Duplessis S."/>
            <person name="Cuomo C.A."/>
            <person name="Lin Y.-C."/>
            <person name="Aerts A."/>
            <person name="Tisserant E."/>
            <person name="Veneault-Fourrey C."/>
            <person name="Joly D.L."/>
            <person name="Hacquard S."/>
            <person name="Amselem J."/>
            <person name="Cantarel B.L."/>
            <person name="Chiu R."/>
            <person name="Coutinho P.M."/>
            <person name="Feau N."/>
            <person name="Field M."/>
            <person name="Frey P."/>
            <person name="Gelhaye E."/>
            <person name="Goldberg J."/>
            <person name="Grabherr M.G."/>
            <person name="Kodira C.D."/>
            <person name="Kohler A."/>
            <person name="Kuees U."/>
            <person name="Lindquist E.A."/>
            <person name="Lucas S.M."/>
            <person name="Mago R."/>
            <person name="Mauceli E."/>
            <person name="Morin E."/>
            <person name="Murat C."/>
            <person name="Pangilinan J.L."/>
            <person name="Park R."/>
            <person name="Pearson M."/>
            <person name="Quesneville H."/>
            <person name="Rouhier N."/>
            <person name="Sakthikumar S."/>
            <person name="Salamov A.A."/>
            <person name="Schmutz J."/>
            <person name="Selles B."/>
            <person name="Shapiro H."/>
            <person name="Tanguay P."/>
            <person name="Tuskan G.A."/>
            <person name="Henrissat B."/>
            <person name="Van de Peer Y."/>
            <person name="Rouze P."/>
            <person name="Ellis J.G."/>
            <person name="Dodds P.N."/>
            <person name="Schein J.E."/>
            <person name="Zhong S."/>
            <person name="Hamelin R.C."/>
            <person name="Grigoriev I.V."/>
            <person name="Szabo L.J."/>
            <person name="Martin F."/>
        </authorList>
    </citation>
    <scope>NUCLEOTIDE SEQUENCE [LARGE SCALE GENOMIC DNA]</scope>
    <source>
        <strain evidence="3">98AG31 / pathotype 3-4-7</strain>
    </source>
</reference>